<reference evidence="2 3" key="1">
    <citation type="submission" date="2020-07" db="EMBL/GenBank/DDBJ databases">
        <title>Taxonomic proposal: Crassvirales, a new order of highly abundant and diverse bacterial viruses.</title>
        <authorList>
            <person name="Shkoporov A.N."/>
            <person name="Stockdale S.R."/>
            <person name="Guerin E."/>
            <person name="Ross R.P."/>
            <person name="Hill C."/>
        </authorList>
    </citation>
    <scope>NUCLEOTIDE SEQUENCE [LARGE SCALE GENOMIC DNA]</scope>
</reference>
<organism evidence="2 3">
    <name type="scientific">uncultured phage cr115_1</name>
    <dbReference type="NCBI Taxonomy" id="2772089"/>
    <lineage>
        <taxon>Viruses</taxon>
        <taxon>Duplodnaviria</taxon>
        <taxon>Heunggongvirae</taxon>
        <taxon>Uroviricota</taxon>
        <taxon>Caudoviricetes</taxon>
        <taxon>Crassvirales</taxon>
        <taxon>Suoliviridae</taxon>
        <taxon>Uncouvirinae</taxon>
        <taxon>Birpovirus</taxon>
        <taxon>Birpovirus hiberniae</taxon>
    </lineage>
</organism>
<evidence type="ECO:0000256" key="1">
    <source>
        <dbReference type="SAM" id="MobiDB-lite"/>
    </source>
</evidence>
<dbReference type="EMBL" id="MT774405">
    <property type="protein sequence ID" value="QOR60067.1"/>
    <property type="molecule type" value="Genomic_DNA"/>
</dbReference>
<evidence type="ECO:0000313" key="3">
    <source>
        <dbReference type="Proteomes" id="UP000594057"/>
    </source>
</evidence>
<feature type="region of interest" description="Disordered" evidence="1">
    <location>
        <begin position="1"/>
        <end position="70"/>
    </location>
</feature>
<dbReference type="KEGG" id="vg:65131537"/>
<proteinExistence type="predicted"/>
<name>A0A7M1S067_9CAUD</name>
<feature type="compositionally biased region" description="Basic and acidic residues" evidence="1">
    <location>
        <begin position="214"/>
        <end position="228"/>
    </location>
</feature>
<evidence type="ECO:0000313" key="2">
    <source>
        <dbReference type="EMBL" id="QOR60067.1"/>
    </source>
</evidence>
<feature type="compositionally biased region" description="Low complexity" evidence="1">
    <location>
        <begin position="1"/>
        <end position="10"/>
    </location>
</feature>
<keyword evidence="3" id="KW-1185">Reference proteome</keyword>
<dbReference type="RefSeq" id="YP_010113040.1">
    <property type="nucleotide sequence ID" value="NC_055898.1"/>
</dbReference>
<dbReference type="GeneID" id="65131537"/>
<dbReference type="Proteomes" id="UP000594057">
    <property type="component" value="Segment"/>
</dbReference>
<accession>A0A7M1S067</accession>
<feature type="compositionally biased region" description="Basic and acidic residues" evidence="1">
    <location>
        <begin position="35"/>
        <end position="62"/>
    </location>
</feature>
<protein>
    <submittedName>
        <fullName evidence="2">Uncharacterized protein</fullName>
    </submittedName>
</protein>
<feature type="compositionally biased region" description="Low complexity" evidence="1">
    <location>
        <begin position="25"/>
        <end position="34"/>
    </location>
</feature>
<feature type="region of interest" description="Disordered" evidence="1">
    <location>
        <begin position="214"/>
        <end position="235"/>
    </location>
</feature>
<sequence length="460" mass="50363">MAKNNKNAIKTAKKQTKTVEEKVKTQAAEAAVEAPKAEETKVEETKVEEPTPAPVEEKKEEIASPNGEVINPEVVEEAKVEKPKPATQVVNTSKATSLGAALSSAGGSTDRIDKNHAIDLAKMVYQEYVNNPDTPSSIRQTAKKQFDVMTGVALLQYFTQLEEDFENLGVRIKPHMREQAENVLTNYLGVKVKTTAQDDGQLLLQFEEIPTETRKTVAQDNKAKEKPIPEPSPELPEKEKLEALRTIFAQTNKGGIGGNLLSGIEWARKAFSFAAEEKKSVIFANILHKGTEATMINCLRGMVNGKMGAEHSILGAHALLKAWCPTLSEQEVAELTAVLMSAASKKKVDDWNEKASPSQGKPTYDGELTVVNRQILAANAGNVIDAILKGNIEDVAVKVPDSQLDMIVHPNSIRKTLIAAYGDSENILKDKLKELVQYYAKPIMRLSSYVDKSAYAEAKK</sequence>